<dbReference type="Proteomes" id="UP000245699">
    <property type="component" value="Unassembled WGS sequence"/>
</dbReference>
<feature type="region of interest" description="Disordered" evidence="7">
    <location>
        <begin position="1"/>
        <end position="36"/>
    </location>
</feature>
<dbReference type="GO" id="GO:0006325">
    <property type="term" value="P:chromatin organization"/>
    <property type="evidence" value="ECO:0007669"/>
    <property type="project" value="UniProtKB-KW"/>
</dbReference>
<organism evidence="9 11">
    <name type="scientific">Furculomyces boomerangus</name>
    <dbReference type="NCBI Taxonomy" id="61424"/>
    <lineage>
        <taxon>Eukaryota</taxon>
        <taxon>Fungi</taxon>
        <taxon>Fungi incertae sedis</taxon>
        <taxon>Zoopagomycota</taxon>
        <taxon>Kickxellomycotina</taxon>
        <taxon>Harpellomycetes</taxon>
        <taxon>Harpellales</taxon>
        <taxon>Harpellaceae</taxon>
        <taxon>Furculomyces</taxon>
    </lineage>
</organism>
<evidence type="ECO:0000256" key="7">
    <source>
        <dbReference type="SAM" id="MobiDB-lite"/>
    </source>
</evidence>
<keyword evidence="4" id="KW-0156">Chromatin regulator</keyword>
<evidence type="ECO:0000256" key="6">
    <source>
        <dbReference type="PROSITE-ProRule" id="PRU00221"/>
    </source>
</evidence>
<keyword evidence="11" id="KW-1185">Reference proteome</keyword>
<dbReference type="GO" id="GO:0005634">
    <property type="term" value="C:nucleus"/>
    <property type="evidence" value="ECO:0007669"/>
    <property type="project" value="UniProtKB-SubCell"/>
</dbReference>
<dbReference type="InterPro" id="IPR019775">
    <property type="entry name" value="WD40_repeat_CS"/>
</dbReference>
<dbReference type="Pfam" id="PF12265">
    <property type="entry name" value="CAF1C_H4-bd"/>
    <property type="match status" value="1"/>
</dbReference>
<evidence type="ECO:0000313" key="10">
    <source>
        <dbReference type="EMBL" id="PVU89909.1"/>
    </source>
</evidence>
<gene>
    <name evidence="10" type="ORF">BB559_004871</name>
    <name evidence="9" type="ORF">BB559_005611</name>
</gene>
<dbReference type="Pfam" id="PF00400">
    <property type="entry name" value="WD40"/>
    <property type="match status" value="5"/>
</dbReference>
<feature type="repeat" description="WD" evidence="6">
    <location>
        <begin position="206"/>
        <end position="240"/>
    </location>
</feature>
<dbReference type="PROSITE" id="PS00678">
    <property type="entry name" value="WD_REPEATS_1"/>
    <property type="match status" value="2"/>
</dbReference>
<comment type="caution">
    <text evidence="9">The sequence shown here is derived from an EMBL/GenBank/DDBJ whole genome shotgun (WGS) entry which is preliminary data.</text>
</comment>
<evidence type="ECO:0000313" key="11">
    <source>
        <dbReference type="Proteomes" id="UP000245699"/>
    </source>
</evidence>
<dbReference type="PROSITE" id="PS50294">
    <property type="entry name" value="WD_REPEATS_REGION"/>
    <property type="match status" value="2"/>
</dbReference>
<evidence type="ECO:0000256" key="1">
    <source>
        <dbReference type="ARBA" id="ARBA00004123"/>
    </source>
</evidence>
<feature type="compositionally biased region" description="Basic and acidic residues" evidence="7">
    <location>
        <begin position="1"/>
        <end position="10"/>
    </location>
</feature>
<dbReference type="SMART" id="SM00320">
    <property type="entry name" value="WD40"/>
    <property type="match status" value="6"/>
</dbReference>
<dbReference type="InterPro" id="IPR022052">
    <property type="entry name" value="Histone-bd_RBBP4-like_N"/>
</dbReference>
<keyword evidence="5" id="KW-0539">Nucleus</keyword>
<dbReference type="SUPFAM" id="SSF50978">
    <property type="entry name" value="WD40 repeat-like"/>
    <property type="match status" value="1"/>
</dbReference>
<dbReference type="PROSITE" id="PS50082">
    <property type="entry name" value="WD_REPEATS_2"/>
    <property type="match status" value="4"/>
</dbReference>
<reference evidence="9 11" key="1">
    <citation type="journal article" date="2018" name="MBio">
        <title>Comparative Genomics Reveals the Core Gene Toolbox for the Fungus-Insect Symbiosis.</title>
        <authorList>
            <person name="Wang Y."/>
            <person name="Stata M."/>
            <person name="Wang W."/>
            <person name="Stajich J.E."/>
            <person name="White M.M."/>
            <person name="Moncalvo J.M."/>
        </authorList>
    </citation>
    <scope>NUCLEOTIDE SEQUENCE [LARGE SCALE GENOMIC DNA]</scope>
    <source>
        <strain evidence="9 11">AUS-77-4</strain>
    </source>
</reference>
<proteinExistence type="predicted"/>
<dbReference type="InterPro" id="IPR015943">
    <property type="entry name" value="WD40/YVTN_repeat-like_dom_sf"/>
</dbReference>
<dbReference type="STRING" id="61424.A0A2T9Y7M1"/>
<comment type="subcellular location">
    <subcellularLocation>
        <location evidence="1">Nucleus</location>
    </subcellularLocation>
</comment>
<dbReference type="InterPro" id="IPR020472">
    <property type="entry name" value="WD40_PAC1"/>
</dbReference>
<dbReference type="AlphaFoldDB" id="A0A2T9Y7M1"/>
<dbReference type="EMBL" id="MBFT01000636">
    <property type="protein sequence ID" value="PVU88332.1"/>
    <property type="molecule type" value="Genomic_DNA"/>
</dbReference>
<evidence type="ECO:0000256" key="2">
    <source>
        <dbReference type="ARBA" id="ARBA00022574"/>
    </source>
</evidence>
<accession>A0A2T9Y7M1</accession>
<evidence type="ECO:0000256" key="5">
    <source>
        <dbReference type="ARBA" id="ARBA00023242"/>
    </source>
</evidence>
<feature type="repeat" description="WD" evidence="6">
    <location>
        <begin position="302"/>
        <end position="337"/>
    </location>
</feature>
<keyword evidence="2 6" id="KW-0853">WD repeat</keyword>
<name>A0A2T9Y7M1_9FUNG</name>
<evidence type="ECO:0000313" key="9">
    <source>
        <dbReference type="EMBL" id="PVU88332.1"/>
    </source>
</evidence>
<dbReference type="Gene3D" id="2.130.10.10">
    <property type="entry name" value="YVTN repeat-like/Quinoprotein amine dehydrogenase"/>
    <property type="match status" value="1"/>
</dbReference>
<dbReference type="InterPro" id="IPR036322">
    <property type="entry name" value="WD40_repeat_dom_sf"/>
</dbReference>
<dbReference type="PANTHER" id="PTHR22850">
    <property type="entry name" value="WD40 REPEAT FAMILY"/>
    <property type="match status" value="1"/>
</dbReference>
<feature type="compositionally biased region" description="Polar residues" evidence="7">
    <location>
        <begin position="11"/>
        <end position="20"/>
    </location>
</feature>
<feature type="repeat" description="WD" evidence="6">
    <location>
        <begin position="346"/>
        <end position="388"/>
    </location>
</feature>
<keyword evidence="3" id="KW-0677">Repeat</keyword>
<evidence type="ECO:0000259" key="8">
    <source>
        <dbReference type="Pfam" id="PF12265"/>
    </source>
</evidence>
<dbReference type="InterPro" id="IPR001680">
    <property type="entry name" value="WD40_rpt"/>
</dbReference>
<dbReference type="PRINTS" id="PR00320">
    <property type="entry name" value="GPROTEINBRPT"/>
</dbReference>
<dbReference type="InterPro" id="IPR050459">
    <property type="entry name" value="WD_repeat_RBAP46/RBAP48/MSI1"/>
</dbReference>
<sequence>MTNEIEKLSENESQIDSINGKNDYAENNDNGFEENNEDIAIREEKLINEEYKVWKKNSPFLYDMLITHALEWPSLTVQWFPDIERPDNKDYKVQRLLLGTHTTNNDQNYLQIANVQIPREDIEISEIINGASEFAELGGYGAAECKVVVTQQINHDGEINRARYMPQNPDIIATKTVVENGAVYIFDRTKHPSKPSGSACKPEIKLGGHTKEGYGLAWNKFLEGHILSASEDGTVCYWDIMATPTQTQQGFSSPIYKYVAHEGTVAEDIDWHSYHKHIFASVGDDFFLRIFDTRTNKIAKEVQAHSAEVNCVAFNPLSETLLATGSADCTIALWDLRMISKKLHSLESHNSEILQLEWQPANTTSGIETSGTILASSSSDRRVNIWDIGRIGDEQSNEDAADGPPELIFVHGGHTNRVCDLSWNPNELFTLCTVAEDNIVQVWQMANNIYSREESLSVDSATVE</sequence>
<dbReference type="EMBL" id="MBFT01000515">
    <property type="protein sequence ID" value="PVU89909.1"/>
    <property type="molecule type" value="Genomic_DNA"/>
</dbReference>
<feature type="repeat" description="WD" evidence="6">
    <location>
        <begin position="411"/>
        <end position="453"/>
    </location>
</feature>
<protein>
    <recommendedName>
        <fullName evidence="8">Histone-binding protein RBBP4-like N-terminal domain-containing protein</fullName>
    </recommendedName>
</protein>
<evidence type="ECO:0000256" key="3">
    <source>
        <dbReference type="ARBA" id="ARBA00022737"/>
    </source>
</evidence>
<evidence type="ECO:0000256" key="4">
    <source>
        <dbReference type="ARBA" id="ARBA00022853"/>
    </source>
</evidence>
<dbReference type="OrthoDB" id="427795at2759"/>
<feature type="domain" description="Histone-binding protein RBBP4-like N-terminal" evidence="8">
    <location>
        <begin position="49"/>
        <end position="118"/>
    </location>
</feature>